<evidence type="ECO:0000313" key="2">
    <source>
        <dbReference type="Proteomes" id="UP000634136"/>
    </source>
</evidence>
<protein>
    <submittedName>
        <fullName evidence="1">Uncharacterized protein</fullName>
    </submittedName>
</protein>
<dbReference type="EMBL" id="JAAIUW010000004">
    <property type="protein sequence ID" value="KAF7836338.1"/>
    <property type="molecule type" value="Genomic_DNA"/>
</dbReference>
<accession>A0A834X2I5</accession>
<gene>
    <name evidence="1" type="ORF">G2W53_011197</name>
</gene>
<sequence length="37" mass="3811">MATRPTTSITMAKLESIPGAVSFFGGQNKPNSPCSAI</sequence>
<name>A0A834X2I5_9FABA</name>
<keyword evidence="2" id="KW-1185">Reference proteome</keyword>
<comment type="caution">
    <text evidence="1">The sequence shown here is derived from an EMBL/GenBank/DDBJ whole genome shotgun (WGS) entry which is preliminary data.</text>
</comment>
<evidence type="ECO:0000313" key="1">
    <source>
        <dbReference type="EMBL" id="KAF7836338.1"/>
    </source>
</evidence>
<dbReference type="Proteomes" id="UP000634136">
    <property type="component" value="Unassembled WGS sequence"/>
</dbReference>
<dbReference type="AlphaFoldDB" id="A0A834X2I5"/>
<organism evidence="1 2">
    <name type="scientific">Senna tora</name>
    <dbReference type="NCBI Taxonomy" id="362788"/>
    <lineage>
        <taxon>Eukaryota</taxon>
        <taxon>Viridiplantae</taxon>
        <taxon>Streptophyta</taxon>
        <taxon>Embryophyta</taxon>
        <taxon>Tracheophyta</taxon>
        <taxon>Spermatophyta</taxon>
        <taxon>Magnoliopsida</taxon>
        <taxon>eudicotyledons</taxon>
        <taxon>Gunneridae</taxon>
        <taxon>Pentapetalae</taxon>
        <taxon>rosids</taxon>
        <taxon>fabids</taxon>
        <taxon>Fabales</taxon>
        <taxon>Fabaceae</taxon>
        <taxon>Caesalpinioideae</taxon>
        <taxon>Cassia clade</taxon>
        <taxon>Senna</taxon>
    </lineage>
</organism>
<proteinExistence type="predicted"/>
<reference evidence="1" key="1">
    <citation type="submission" date="2020-09" db="EMBL/GenBank/DDBJ databases">
        <title>Genome-Enabled Discovery of Anthraquinone Biosynthesis in Senna tora.</title>
        <authorList>
            <person name="Kang S.-H."/>
            <person name="Pandey R.P."/>
            <person name="Lee C.-M."/>
            <person name="Sim J.-S."/>
            <person name="Jeong J.-T."/>
            <person name="Choi B.-S."/>
            <person name="Jung M."/>
            <person name="Ginzburg D."/>
            <person name="Zhao K."/>
            <person name="Won S.Y."/>
            <person name="Oh T.-J."/>
            <person name="Yu Y."/>
            <person name="Kim N.-H."/>
            <person name="Lee O.R."/>
            <person name="Lee T.-H."/>
            <person name="Bashyal P."/>
            <person name="Kim T.-S."/>
            <person name="Lee W.-H."/>
            <person name="Kawkins C."/>
            <person name="Kim C.-K."/>
            <person name="Kim J.S."/>
            <person name="Ahn B.O."/>
            <person name="Rhee S.Y."/>
            <person name="Sohng J.K."/>
        </authorList>
    </citation>
    <scope>NUCLEOTIDE SEQUENCE</scope>
    <source>
        <tissue evidence="1">Leaf</tissue>
    </source>
</reference>